<accession>A0ABN8MB95</accession>
<protein>
    <submittedName>
        <fullName evidence="1">Uncharacterized protein</fullName>
    </submittedName>
</protein>
<sequence>METIAFPHGFVHVGCNEFRSCCTSLIYGDNRCISIKDNIVRFLPTPVNIVRVVKSGHDRERHYAVDQAVITTACLYDARVLNENWDICKKDIQTGSSVLGNLCRTCDKTGEIVNIANI</sequence>
<organism evidence="1 2">
    <name type="scientific">Porites evermanni</name>
    <dbReference type="NCBI Taxonomy" id="104178"/>
    <lineage>
        <taxon>Eukaryota</taxon>
        <taxon>Metazoa</taxon>
        <taxon>Cnidaria</taxon>
        <taxon>Anthozoa</taxon>
        <taxon>Hexacorallia</taxon>
        <taxon>Scleractinia</taxon>
        <taxon>Fungiina</taxon>
        <taxon>Poritidae</taxon>
        <taxon>Porites</taxon>
    </lineage>
</organism>
<reference evidence="1 2" key="1">
    <citation type="submission" date="2022-05" db="EMBL/GenBank/DDBJ databases">
        <authorList>
            <consortium name="Genoscope - CEA"/>
            <person name="William W."/>
        </authorList>
    </citation>
    <scope>NUCLEOTIDE SEQUENCE [LARGE SCALE GENOMIC DNA]</scope>
</reference>
<evidence type="ECO:0000313" key="1">
    <source>
        <dbReference type="EMBL" id="CAH3025307.1"/>
    </source>
</evidence>
<comment type="caution">
    <text evidence="1">The sequence shown here is derived from an EMBL/GenBank/DDBJ whole genome shotgun (WGS) entry which is preliminary data.</text>
</comment>
<keyword evidence="2" id="KW-1185">Reference proteome</keyword>
<dbReference type="Proteomes" id="UP001159427">
    <property type="component" value="Unassembled WGS sequence"/>
</dbReference>
<evidence type="ECO:0000313" key="2">
    <source>
        <dbReference type="Proteomes" id="UP001159427"/>
    </source>
</evidence>
<dbReference type="EMBL" id="CALNXI010000346">
    <property type="protein sequence ID" value="CAH3025307.1"/>
    <property type="molecule type" value="Genomic_DNA"/>
</dbReference>
<name>A0ABN8MB95_9CNID</name>
<gene>
    <name evidence="1" type="ORF">PEVE_00025665</name>
</gene>
<proteinExistence type="predicted"/>